<dbReference type="Proteomes" id="UP000198618">
    <property type="component" value="Unassembled WGS sequence"/>
</dbReference>
<evidence type="ECO:0000256" key="1">
    <source>
        <dbReference type="SAM" id="Phobius"/>
    </source>
</evidence>
<dbReference type="STRING" id="930131.SAMN05216389_11844"/>
<dbReference type="OrthoDB" id="2800840at2"/>
<proteinExistence type="predicted"/>
<dbReference type="EMBL" id="FOHE01000018">
    <property type="protein sequence ID" value="SET64358.1"/>
    <property type="molecule type" value="Genomic_DNA"/>
</dbReference>
<dbReference type="RefSeq" id="WP_090871709.1">
    <property type="nucleotide sequence ID" value="NZ_FOHE01000018.1"/>
</dbReference>
<keyword evidence="1" id="KW-0472">Membrane</keyword>
<feature type="transmembrane region" description="Helical" evidence="1">
    <location>
        <begin position="12"/>
        <end position="30"/>
    </location>
</feature>
<gene>
    <name evidence="2" type="ORF">SAMN05216389_11844</name>
</gene>
<accession>A0A1I0G0W3</accession>
<reference evidence="2 3" key="1">
    <citation type="submission" date="2016-10" db="EMBL/GenBank/DDBJ databases">
        <authorList>
            <person name="de Groot N.N."/>
        </authorList>
    </citation>
    <scope>NUCLEOTIDE SEQUENCE [LARGE SCALE GENOMIC DNA]</scope>
    <source>
        <strain evidence="2 3">IBRC-M 10780</strain>
    </source>
</reference>
<keyword evidence="3" id="KW-1185">Reference proteome</keyword>
<dbReference type="AlphaFoldDB" id="A0A1I0G0W3"/>
<evidence type="ECO:0000313" key="2">
    <source>
        <dbReference type="EMBL" id="SET64358.1"/>
    </source>
</evidence>
<evidence type="ECO:0000313" key="3">
    <source>
        <dbReference type="Proteomes" id="UP000198618"/>
    </source>
</evidence>
<sequence>MDQNKYIKFFRIFVVVALVISLLTNFGLLTKLDELENQVQTLGHVQEDILRNVNDQTNRIQSEINDMREEQSWISKIEMEVDEEKMTGGQSEAAFNWQVKEMPRDGEVIFNYSLGEDEDEEFISVPAEELEQGVFRAQVPFDIELEPMWNNTILNSNTNSLEEMSKREYEERRNQHTIQYFVSVSSDESLKSSDIHTEDLGHFGSRQYGSIQTDIDLYEDMVNITLFQHKVNESSVEVDEAYLLKYEDETLVEEEEMVVTDEHESDPMTRLFHLNEIEASEEMQLVIRVVYSNGDEFERVVFNHN</sequence>
<keyword evidence="1" id="KW-0812">Transmembrane</keyword>
<name>A0A1I0G0W3_9BACI</name>
<organism evidence="2 3">
    <name type="scientific">Oceanobacillus limi</name>
    <dbReference type="NCBI Taxonomy" id="930131"/>
    <lineage>
        <taxon>Bacteria</taxon>
        <taxon>Bacillati</taxon>
        <taxon>Bacillota</taxon>
        <taxon>Bacilli</taxon>
        <taxon>Bacillales</taxon>
        <taxon>Bacillaceae</taxon>
        <taxon>Oceanobacillus</taxon>
    </lineage>
</organism>
<protein>
    <submittedName>
        <fullName evidence="2">Uncharacterized protein</fullName>
    </submittedName>
</protein>
<keyword evidence="1" id="KW-1133">Transmembrane helix</keyword>